<dbReference type="OrthoDB" id="1668875at2759"/>
<comment type="caution">
    <text evidence="2">The sequence shown here is derived from an EMBL/GenBank/DDBJ whole genome shotgun (WGS) entry which is preliminary data.</text>
</comment>
<dbReference type="AlphaFoldDB" id="A0A9J5ZSV6"/>
<evidence type="ECO:0000256" key="1">
    <source>
        <dbReference type="SAM" id="MobiDB-lite"/>
    </source>
</evidence>
<evidence type="ECO:0000313" key="2">
    <source>
        <dbReference type="EMBL" id="KAG5615357.1"/>
    </source>
</evidence>
<reference evidence="2 3" key="1">
    <citation type="submission" date="2020-09" db="EMBL/GenBank/DDBJ databases">
        <title>De no assembly of potato wild relative species, Solanum commersonii.</title>
        <authorList>
            <person name="Cho K."/>
        </authorList>
    </citation>
    <scope>NUCLEOTIDE SEQUENCE [LARGE SCALE GENOMIC DNA]</scope>
    <source>
        <strain evidence="2">LZ3.2</strain>
        <tissue evidence="2">Leaf</tissue>
    </source>
</reference>
<organism evidence="2 3">
    <name type="scientific">Solanum commersonii</name>
    <name type="common">Commerson's wild potato</name>
    <name type="synonym">Commerson's nightshade</name>
    <dbReference type="NCBI Taxonomy" id="4109"/>
    <lineage>
        <taxon>Eukaryota</taxon>
        <taxon>Viridiplantae</taxon>
        <taxon>Streptophyta</taxon>
        <taxon>Embryophyta</taxon>
        <taxon>Tracheophyta</taxon>
        <taxon>Spermatophyta</taxon>
        <taxon>Magnoliopsida</taxon>
        <taxon>eudicotyledons</taxon>
        <taxon>Gunneridae</taxon>
        <taxon>Pentapetalae</taxon>
        <taxon>asterids</taxon>
        <taxon>lamiids</taxon>
        <taxon>Solanales</taxon>
        <taxon>Solanaceae</taxon>
        <taxon>Solanoideae</taxon>
        <taxon>Solaneae</taxon>
        <taxon>Solanum</taxon>
    </lineage>
</organism>
<feature type="region of interest" description="Disordered" evidence="1">
    <location>
        <begin position="142"/>
        <end position="174"/>
    </location>
</feature>
<gene>
    <name evidence="2" type="ORF">H5410_015181</name>
</gene>
<dbReference type="EMBL" id="JACXVP010000003">
    <property type="protein sequence ID" value="KAG5615357.1"/>
    <property type="molecule type" value="Genomic_DNA"/>
</dbReference>
<name>A0A9J5ZSV6_SOLCO</name>
<protein>
    <submittedName>
        <fullName evidence="2">Uncharacterized protein</fullName>
    </submittedName>
</protein>
<proteinExistence type="predicted"/>
<dbReference type="Proteomes" id="UP000824120">
    <property type="component" value="Chromosome 3"/>
</dbReference>
<evidence type="ECO:0000313" key="3">
    <source>
        <dbReference type="Proteomes" id="UP000824120"/>
    </source>
</evidence>
<keyword evidence="3" id="KW-1185">Reference proteome</keyword>
<accession>A0A9J5ZSV6</accession>
<sequence>MEYSVIPYSLNLENSTSKNWESSCSFCEICENAFPLPNTCMQGSNCNHRYCEEYIQNYVGAPMPQKYDGGCIPFTIDFHEISIKCLVSGYKGILDLNSIMSIDFLMRCPVMDCMGTLVDDMRDTRLGNAQSVENFYVSIRRRKKKNDMKTKKTMIKKKKKKKKEKGRKLHDQKH</sequence>